<sequence>MRQLQQVYLEKKGSPDAETMKGSLELQALPDLLGETGVEFSDWLYVAEQTVGSLWDSAASWFEKTLKCAKDAYKKHQVATPMERLSIAPVLTLELKDHKWNRLERRVMTMLLSAMPRAVRDDAVTHRVATVAGVLFRLHVLYAPGGVAERTTVLKQLEGTPGTDNVVDTIASLRRWRRNLTRASEMNVSPPDASILLKGVELIAGAAVKKNHDMSFRLALSRNELQLQHRPTQDTVLRYFDHLLSELQQSIPARSSTRPQGPGADGQPHLRAVGGQAGTGEQRSASSSPTKAGGKQNAPCRFFTSDAGCRRGSNCKYSHDFASKEEKRARCWHCGSRQHRQGECPVKDPNKAQKPTSTPSAASSGASNSATTSGSIATMVSVPEPKAVGTAPLSTASTLTSSTTSGETVVNGEPVQPFTPEALQNPELQSFMKEVNTMLQRFSRLNQLTVVNDTVLATKIRKLEAEIEDNAGSTTWALLDSGATNPFRPAGDGEELETTPVQVQLADGQAVLLRQNRAGTLMPYSKKQAAEKGTNTVIVPLGSLVQELGCTVQWTRRGLEVHHPVHGVITTHVSGACPFIGESRALELIGELESKKLDQLKISMLETQLRLHGMEAQLNYAARLAEYRRTGQRTHGLKALMCEDSAFGSLTEAQRCMLVQDIDLSDKAGHKYLKALPIKRAMRRRLMTTQWLVHLYSGEGGSAEFKVLEDDCVTLLEVDLGISKAFNMKEPSHVYRALLWAAMRGQIHGLVGGPPPRGEGCGELVMKQMFLWNVARVTAEEHEVTCPIFALATPLRSELWNSSMWRQFQASQKLSLSFGKPAMKVASNLDLKDGSGLWEQPTLSGAIIWAPEFRQTLVDAILYQRSRVALRRMDGPLSTMSKEELSRRAMHVRNGHIPYNKRCKTCVASRATGHQHRKVQAPSCHVMSLDVCGPFRKKGHTPDGLDFRYMLVASYTMPVLEGRNCQPEDEIINDEGGGIGELEPHGDLVAPPDSVQEPPGDLVAPPDSVQEPPGDLVAPPDSVQEPTEGPVFDDECDVVPDRAADLDDLFVEEEGEDARPLESDDQEDWDRLNKEYNDLVAEVGDKLNYQVLRFAVPMRSRRTAEVNSKIRQLYLQIRAEGLGAENWPMAMAYAVHKQRLLALGKKNDLPPFGSPVHVRTKVYGRAGRYDVENKWKQGIYIGPSQDVQHGHCVRFPDGTFVTSLHLKEQLVDADGLVDLVPREVEIPVPERRVRTKTRLASVSVEQSLSQEEQDAETKARCMLRHGDFGVASILELFKLLKKIKMKKGSGRARRDGVSWFTGMFVHGGVAGHKDSHNDMDSRNGVVLLQGPDAGGALWIEDEGLPPEDAEWKQVSKRTWKKGRSHRLEVGVPLFFNPREWHEVQPWEGDRVVMVLYNPRSTNLHYKDRDDLEFAGFPMNREDVPVLAQVQNDLVIPSTQVQNDPVIHGVQAQSHSMTDVVDDEEDSQCRFGSPELFLVRSLETEEGGSLSDALLTLTEDQDHLLEDLHERSNRLRLLLEEEHALLEECRRAGDQVTDEVENVTAALDDMLLEVAERIQRQEKETCDRFLKAAQLQDEPDYERMLEEMTGDLEVMHTVPLDQVRPVLHKWEEALRKEVDQLMNGTLQPIPLWKAKEMEKKWELRIVPSKGVFTLKPPAIKGQRARRKFRLVLCGNVVTNDNPDFNLYAGGVSAETLRLALTVAAGRKWRGATSDVTAAFLLADWPANLASYATYPPKVLLEANLAKSDELWLVIKPLYGLRESPSIWSQHRTNRLRKARIPWKGRTIILRPSLTDPDLWMAYDESDQAQGKGELLALIITYVDDLFYLSEESLIIAIHEWIQQEWPCSQLEWSHETSGTRYLSMEVFQKPNFIFEICQEGYIKELLRNYDMNDSVGTKLQCPKEWLCEEEVCEDENFSTAELKAAQRMVGEQLWLTMRTRPDLQYPVMYMASRVSRQPNKVLRVGRRLLSYLKATQSMKLLMGVDCEGEAESSSNDNSSTSKPARAQHSTHANHARVHTYSDASFSPFGEKSYGACAVMYLGSAIAWKSSKQSFVTLSVMEAELYEATNAVVLVESIGSILDEVLAKRAERCLMVDNASALAMIQGGQGSWRTRHLKVRSAKLRSMVESGELTAQHIVGERQVADLATKMHPKMRLWELLQLWGFRCLPVEAIQALGAKGVYLAMLVLALMVVPTRAEDGGKTRIQSVGVDELFVVTLLVCIAAVACWETGKWLCKVVIGWFKESPTQRRLRKLRATARAAAEEEIDKAFLERSTEEMEPDIPPPPPPPVYEPQLARRARSTKRVIEQPVHPPPQVVDPDVYYEAFAANGFYKTNSSRSKLHTDKDCHGLRNSGDVYQVEYCAYCQNRNPLFTRRSVGVLGTSDLFFVLFKTWFERRSDAFELEGTLAYQAMQDPRSAISRCSNNSRQSSSLDVHLIADASTPLWSKKKVLFPSKAREDQGVHFHEAYQVPLALRSPAVNERIRHLCAKVPDTRDARPGVQDASYSAELPEGPRLAGAVCVDNNRRAAIADINPSGLTI</sequence>
<evidence type="ECO:0000256" key="2">
    <source>
        <dbReference type="ARBA" id="ARBA00022771"/>
    </source>
</evidence>
<protein>
    <submittedName>
        <fullName evidence="5">Transposon Ty1-DR3 Gag-Pol polyprotein</fullName>
    </submittedName>
</protein>
<dbReference type="PANTHER" id="PTHR11439:SF483">
    <property type="entry name" value="PEPTIDE SYNTHASE GLIP-LIKE, PUTATIVE (AFU_ORTHOLOGUE AFUA_3G12920)-RELATED"/>
    <property type="match status" value="1"/>
</dbReference>
<gene>
    <name evidence="5" type="primary">TY1B-DR3</name>
    <name evidence="5" type="ORF">AK812_SmicGene24893</name>
</gene>
<feature type="region of interest" description="Disordered" evidence="4">
    <location>
        <begin position="1988"/>
        <end position="2012"/>
    </location>
</feature>
<feature type="compositionally biased region" description="Low complexity" evidence="4">
    <location>
        <begin position="1991"/>
        <end position="2000"/>
    </location>
</feature>
<dbReference type="EMBL" id="LSRX01000589">
    <property type="protein sequence ID" value="OLP93246.1"/>
    <property type="molecule type" value="Genomic_DNA"/>
</dbReference>
<evidence type="ECO:0000313" key="6">
    <source>
        <dbReference type="Proteomes" id="UP000186817"/>
    </source>
</evidence>
<feature type="compositionally biased region" description="Low complexity" evidence="4">
    <location>
        <begin position="355"/>
        <end position="372"/>
    </location>
</feature>
<dbReference type="InterPro" id="IPR000571">
    <property type="entry name" value="Znf_CCCH"/>
</dbReference>
<name>A0A1Q9DDE9_SYMMI</name>
<dbReference type="Pfam" id="PF07727">
    <property type="entry name" value="RVT_2"/>
    <property type="match status" value="1"/>
</dbReference>
<feature type="region of interest" description="Disordered" evidence="4">
    <location>
        <begin position="388"/>
        <end position="415"/>
    </location>
</feature>
<accession>A0A1Q9DDE9</accession>
<reference evidence="5 6" key="1">
    <citation type="submission" date="2016-02" db="EMBL/GenBank/DDBJ databases">
        <title>Genome analysis of coral dinoflagellate symbionts highlights evolutionary adaptations to a symbiotic lifestyle.</title>
        <authorList>
            <person name="Aranda M."/>
            <person name="Li Y."/>
            <person name="Liew Y.J."/>
            <person name="Baumgarten S."/>
            <person name="Simakov O."/>
            <person name="Wilson M."/>
            <person name="Piel J."/>
            <person name="Ashoor H."/>
            <person name="Bougouffa S."/>
            <person name="Bajic V.B."/>
            <person name="Ryu T."/>
            <person name="Ravasi T."/>
            <person name="Bayer T."/>
            <person name="Micklem G."/>
            <person name="Kim H."/>
            <person name="Bhak J."/>
            <person name="Lajeunesse T.C."/>
            <person name="Voolstra C.R."/>
        </authorList>
    </citation>
    <scope>NUCLEOTIDE SEQUENCE [LARGE SCALE GENOMIC DNA]</scope>
    <source>
        <strain evidence="5 6">CCMP2467</strain>
    </source>
</reference>
<keyword evidence="6" id="KW-1185">Reference proteome</keyword>
<dbReference type="Pfam" id="PF18044">
    <property type="entry name" value="zf-CCCH_4"/>
    <property type="match status" value="1"/>
</dbReference>
<organism evidence="5 6">
    <name type="scientific">Symbiodinium microadriaticum</name>
    <name type="common">Dinoflagellate</name>
    <name type="synonym">Zooxanthella microadriatica</name>
    <dbReference type="NCBI Taxonomy" id="2951"/>
    <lineage>
        <taxon>Eukaryota</taxon>
        <taxon>Sar</taxon>
        <taxon>Alveolata</taxon>
        <taxon>Dinophyceae</taxon>
        <taxon>Suessiales</taxon>
        <taxon>Symbiodiniaceae</taxon>
        <taxon>Symbiodinium</taxon>
    </lineage>
</organism>
<dbReference type="GO" id="GO:0008270">
    <property type="term" value="F:zinc ion binding"/>
    <property type="evidence" value="ECO:0007669"/>
    <property type="project" value="UniProtKB-KW"/>
</dbReference>
<feature type="region of interest" description="Disordered" evidence="4">
    <location>
        <begin position="968"/>
        <end position="1035"/>
    </location>
</feature>
<keyword evidence="2" id="KW-0863">Zinc-finger</keyword>
<keyword evidence="1" id="KW-0479">Metal-binding</keyword>
<dbReference type="InterPro" id="IPR013103">
    <property type="entry name" value="RVT_2"/>
</dbReference>
<dbReference type="OrthoDB" id="417896at2759"/>
<evidence type="ECO:0000256" key="3">
    <source>
        <dbReference type="ARBA" id="ARBA00022833"/>
    </source>
</evidence>
<evidence type="ECO:0000256" key="1">
    <source>
        <dbReference type="ARBA" id="ARBA00022723"/>
    </source>
</evidence>
<dbReference type="PROSITE" id="PS50103">
    <property type="entry name" value="ZF_C3H1"/>
    <property type="match status" value="1"/>
</dbReference>
<feature type="compositionally biased region" description="Low complexity" evidence="4">
    <location>
        <begin position="390"/>
        <end position="405"/>
    </location>
</feature>
<feature type="compositionally biased region" description="Basic and acidic residues" evidence="4">
    <location>
        <begin position="340"/>
        <end position="351"/>
    </location>
</feature>
<keyword evidence="3" id="KW-0862">Zinc</keyword>
<dbReference type="Proteomes" id="UP000186817">
    <property type="component" value="Unassembled WGS sequence"/>
</dbReference>
<dbReference type="InterPro" id="IPR041367">
    <property type="entry name" value="Znf-CCCH_4"/>
</dbReference>
<feature type="compositionally biased region" description="Polar residues" evidence="4">
    <location>
        <begin position="279"/>
        <end position="290"/>
    </location>
</feature>
<dbReference type="CDD" id="cd09272">
    <property type="entry name" value="RNase_HI_RT_Ty1"/>
    <property type="match status" value="1"/>
</dbReference>
<evidence type="ECO:0000313" key="5">
    <source>
        <dbReference type="EMBL" id="OLP93246.1"/>
    </source>
</evidence>
<feature type="region of interest" description="Disordered" evidence="4">
    <location>
        <begin position="251"/>
        <end position="298"/>
    </location>
</feature>
<comment type="caution">
    <text evidence="5">The sequence shown here is derived from an EMBL/GenBank/DDBJ whole genome shotgun (WGS) entry which is preliminary data.</text>
</comment>
<evidence type="ECO:0000256" key="4">
    <source>
        <dbReference type="SAM" id="MobiDB-lite"/>
    </source>
</evidence>
<feature type="region of interest" description="Disordered" evidence="4">
    <location>
        <begin position="336"/>
        <end position="372"/>
    </location>
</feature>
<dbReference type="PANTHER" id="PTHR11439">
    <property type="entry name" value="GAG-POL-RELATED RETROTRANSPOSON"/>
    <property type="match status" value="1"/>
</dbReference>
<proteinExistence type="predicted"/>